<protein>
    <submittedName>
        <fullName evidence="2">SPK domain-containing protein</fullName>
    </submittedName>
</protein>
<organism evidence="1 2">
    <name type="scientific">Caenorhabditis tropicalis</name>
    <dbReference type="NCBI Taxonomy" id="1561998"/>
    <lineage>
        <taxon>Eukaryota</taxon>
        <taxon>Metazoa</taxon>
        <taxon>Ecdysozoa</taxon>
        <taxon>Nematoda</taxon>
        <taxon>Chromadorea</taxon>
        <taxon>Rhabditida</taxon>
        <taxon>Rhabditina</taxon>
        <taxon>Rhabditomorpha</taxon>
        <taxon>Rhabditoidea</taxon>
        <taxon>Rhabditidae</taxon>
        <taxon>Peloderinae</taxon>
        <taxon>Caenorhabditis</taxon>
    </lineage>
</organism>
<accession>A0A1I7SZZ5</accession>
<sequence>MSILVYDREHNFKKWYVYWIPKTKTLGVKDDKDVVYEKTCTLQERTELLKVSKTLVEEKWSSLFSESGLHIEEVCEKELVLTFALQRNITLERTELSGKFDECLYLEYLRLKTLTNVSPMKRKRTASSVEHLKSEDVKPLLVPKIDPVKKRTTRMTAKATGPEFDDE</sequence>
<evidence type="ECO:0000313" key="1">
    <source>
        <dbReference type="Proteomes" id="UP000095282"/>
    </source>
</evidence>
<name>A0A1I7SZZ5_9PELO</name>
<dbReference type="eggNOG" id="ENOG502RR90">
    <property type="taxonomic scope" value="Eukaryota"/>
</dbReference>
<dbReference type="WBParaSite" id="Csp11.Scaffold417.g1130.t1">
    <property type="protein sequence ID" value="Csp11.Scaffold417.g1130.t1"/>
    <property type="gene ID" value="Csp11.Scaffold417.g1130"/>
</dbReference>
<reference evidence="2" key="1">
    <citation type="submission" date="2016-11" db="UniProtKB">
        <authorList>
            <consortium name="WormBaseParasite"/>
        </authorList>
    </citation>
    <scope>IDENTIFICATION</scope>
</reference>
<dbReference type="AlphaFoldDB" id="A0A1I7SZZ5"/>
<dbReference type="STRING" id="1561998.A0A1I7SZZ5"/>
<evidence type="ECO:0000313" key="2">
    <source>
        <dbReference type="WBParaSite" id="Csp11.Scaffold417.g1130.t1"/>
    </source>
</evidence>
<proteinExistence type="predicted"/>
<keyword evidence="1" id="KW-1185">Reference proteome</keyword>
<dbReference type="Proteomes" id="UP000095282">
    <property type="component" value="Unplaced"/>
</dbReference>